<dbReference type="PANTHER" id="PTHR43240:SF5">
    <property type="entry name" value="1,4-DIHYDROXY-2-NAPHTHOYL-COA THIOESTERASE 1"/>
    <property type="match status" value="1"/>
</dbReference>
<dbReference type="PANTHER" id="PTHR43240">
    <property type="entry name" value="1,4-DIHYDROXY-2-NAPHTHOYL-COA THIOESTERASE 1"/>
    <property type="match status" value="1"/>
</dbReference>
<dbReference type="KEGG" id="aio:EXH44_05930"/>
<dbReference type="GO" id="GO:0005829">
    <property type="term" value="C:cytosol"/>
    <property type="evidence" value="ECO:0007669"/>
    <property type="project" value="TreeGrafter"/>
</dbReference>
<dbReference type="GO" id="GO:0061522">
    <property type="term" value="F:1,4-dihydroxy-2-naphthoyl-CoA thioesterase activity"/>
    <property type="evidence" value="ECO:0007669"/>
    <property type="project" value="TreeGrafter"/>
</dbReference>
<proteinExistence type="inferred from homology"/>
<feature type="domain" description="Thioesterase" evidence="3">
    <location>
        <begin position="50"/>
        <end position="127"/>
    </location>
</feature>
<evidence type="ECO:0000259" key="3">
    <source>
        <dbReference type="Pfam" id="PF03061"/>
    </source>
</evidence>
<dbReference type="Gene3D" id="3.10.129.10">
    <property type="entry name" value="Hotdog Thioesterase"/>
    <property type="match status" value="1"/>
</dbReference>
<dbReference type="InterPro" id="IPR029069">
    <property type="entry name" value="HotDog_dom_sf"/>
</dbReference>
<dbReference type="CDD" id="cd03443">
    <property type="entry name" value="PaaI_thioesterase"/>
    <property type="match status" value="1"/>
</dbReference>
<keyword evidence="5" id="KW-1185">Reference proteome</keyword>
<dbReference type="SUPFAM" id="SSF54637">
    <property type="entry name" value="Thioesterase/thiol ester dehydrase-isomerase"/>
    <property type="match status" value="1"/>
</dbReference>
<comment type="similarity">
    <text evidence="1">Belongs to the thioesterase PaaI family.</text>
</comment>
<evidence type="ECO:0000313" key="5">
    <source>
        <dbReference type="Proteomes" id="UP000294444"/>
    </source>
</evidence>
<dbReference type="Pfam" id="PF03061">
    <property type="entry name" value="4HBT"/>
    <property type="match status" value="1"/>
</dbReference>
<evidence type="ECO:0000313" key="4">
    <source>
        <dbReference type="EMBL" id="QBQ63806.1"/>
    </source>
</evidence>
<dbReference type="AlphaFoldDB" id="A0A4P7CFU9"/>
<gene>
    <name evidence="4" type="ORF">EXH44_05930</name>
</gene>
<dbReference type="Proteomes" id="UP000294444">
    <property type="component" value="Chromosome"/>
</dbReference>
<dbReference type="InterPro" id="IPR006683">
    <property type="entry name" value="Thioestr_dom"/>
</dbReference>
<keyword evidence="2" id="KW-0378">Hydrolase</keyword>
<dbReference type="EMBL" id="CP038145">
    <property type="protein sequence ID" value="QBQ63806.1"/>
    <property type="molecule type" value="Genomic_DNA"/>
</dbReference>
<reference evidence="4 5" key="1">
    <citation type="submission" date="2019-03" db="EMBL/GenBank/DDBJ databases">
        <authorList>
            <person name="Che Y."/>
            <person name="Zhou L."/>
        </authorList>
    </citation>
    <scope>NUCLEOTIDE SEQUENCE [LARGE SCALE GENOMIC DNA]</scope>
    <source>
        <strain evidence="4 5">AIFJ1607</strain>
    </source>
</reference>
<name>A0A4P7CFU9_9PAST</name>
<evidence type="ECO:0000256" key="1">
    <source>
        <dbReference type="ARBA" id="ARBA00008324"/>
    </source>
</evidence>
<evidence type="ECO:0000256" key="2">
    <source>
        <dbReference type="ARBA" id="ARBA00022801"/>
    </source>
</evidence>
<accession>A0A4P7CFU9</accession>
<dbReference type="InterPro" id="IPR003736">
    <property type="entry name" value="PAAI_dom"/>
</dbReference>
<dbReference type="RefSeq" id="WP_162856660.1">
    <property type="nucleotide sequence ID" value="NZ_CP038145.1"/>
</dbReference>
<organism evidence="4 5">
    <name type="scientific">Actinobacillus indolicus</name>
    <dbReference type="NCBI Taxonomy" id="51049"/>
    <lineage>
        <taxon>Bacteria</taxon>
        <taxon>Pseudomonadati</taxon>
        <taxon>Pseudomonadota</taxon>
        <taxon>Gammaproteobacteria</taxon>
        <taxon>Pasteurellales</taxon>
        <taxon>Pasteurellaceae</taxon>
        <taxon>Actinobacillus</taxon>
    </lineage>
</organism>
<dbReference type="NCBIfam" id="TIGR00369">
    <property type="entry name" value="unchar_dom_1"/>
    <property type="match status" value="1"/>
</dbReference>
<protein>
    <submittedName>
        <fullName evidence="4">Hotdog fold thioesterase</fullName>
    </submittedName>
</protein>
<sequence length="139" mass="15211">MIWKKNTTIEQLNQLCQHSAISHLGIEFTSQQNDSLEATVPVDHRTTQPFGLLHGGISATLAETLGSAAALLCCEENQTPVGTELNISHLKAIKSGKATGRAMPLHLGKESQVWQIEIRDDAQQLCAVARLSIKLLFQR</sequence>